<dbReference type="InterPro" id="IPR023696">
    <property type="entry name" value="Ureohydrolase_dom_sf"/>
</dbReference>
<keyword evidence="2" id="KW-0378">Hydrolase</keyword>
<comment type="caution">
    <text evidence="6">The sequence shown here is derived from an EMBL/GenBank/DDBJ whole genome shotgun (WGS) entry which is preliminary data.</text>
</comment>
<dbReference type="Proteomes" id="UP001257234">
    <property type="component" value="Unassembled WGS sequence"/>
</dbReference>
<evidence type="ECO:0000256" key="1">
    <source>
        <dbReference type="ARBA" id="ARBA00022723"/>
    </source>
</evidence>
<evidence type="ECO:0000256" key="2">
    <source>
        <dbReference type="ARBA" id="ARBA00022801"/>
    </source>
</evidence>
<reference evidence="7" key="1">
    <citation type="submission" date="2023-07" db="EMBL/GenBank/DDBJ databases">
        <title>Christiangramia sp. SM2212., a novel bacterium of the family Flavobacteriaceae isolated from the sea sediment.</title>
        <authorList>
            <person name="Wang J."/>
            <person name="Zhang X."/>
        </authorList>
    </citation>
    <scope>NUCLEOTIDE SEQUENCE [LARGE SCALE GENOMIC DNA]</scope>
    <source>
        <strain evidence="7">SM2212</strain>
    </source>
</reference>
<sequence>MKGLKIYHPSDIKRFISKRKGETKFGEQIQFVRDIDKLDELSSKYVLLGVKEDIGVRANHGKPGTSQAWEAALRSLVNIQVNRFNDPENVVLLGELDCEELMEKASYLDESDPNYFPKLGDLVKQVDQLLSDVIEKIISKGKIPVVIGGGHNNAYGNIKGAAKALKNPINVVNIDAHTDLRQLEHRHSGNGFSYAIEGQYLRKYTVFGLHKNYTPKYIFKEMDTSENMEYYLAEDLMKFPDEILRRFQQCLEMTDHIKFGLELDCDAIANFPSSAKSPAGFSVNNIRNFIQSASKSGNCCYFHICEAAPEKENADQVGKALSYFISDFISD</sequence>
<evidence type="ECO:0000313" key="7">
    <source>
        <dbReference type="Proteomes" id="UP001257234"/>
    </source>
</evidence>
<dbReference type="CDD" id="cd09988">
    <property type="entry name" value="Formimidoylglutamase"/>
    <property type="match status" value="1"/>
</dbReference>
<dbReference type="RefSeq" id="WP_309560717.1">
    <property type="nucleotide sequence ID" value="NZ_JAVJIU010000002.1"/>
</dbReference>
<organism evidence="6 7">
    <name type="scientific">Christiangramia sediminicola</name>
    <dbReference type="NCBI Taxonomy" id="3073267"/>
    <lineage>
        <taxon>Bacteria</taxon>
        <taxon>Pseudomonadati</taxon>
        <taxon>Bacteroidota</taxon>
        <taxon>Flavobacteriia</taxon>
        <taxon>Flavobacteriales</taxon>
        <taxon>Flavobacteriaceae</taxon>
        <taxon>Christiangramia</taxon>
    </lineage>
</organism>
<evidence type="ECO:0000256" key="3">
    <source>
        <dbReference type="ARBA" id="ARBA00022808"/>
    </source>
</evidence>
<keyword evidence="7" id="KW-1185">Reference proteome</keyword>
<dbReference type="InterPro" id="IPR006035">
    <property type="entry name" value="Ureohydrolase"/>
</dbReference>
<keyword evidence="3" id="KW-0369">Histidine metabolism</keyword>
<keyword evidence="1" id="KW-0479">Metal-binding</keyword>
<dbReference type="Pfam" id="PF00491">
    <property type="entry name" value="Arginase"/>
    <property type="match status" value="1"/>
</dbReference>
<accession>A0ABU1ENP3</accession>
<proteinExistence type="inferred from homology"/>
<evidence type="ECO:0000256" key="5">
    <source>
        <dbReference type="PROSITE-ProRule" id="PRU00742"/>
    </source>
</evidence>
<dbReference type="Gene3D" id="3.40.800.10">
    <property type="entry name" value="Ureohydrolase domain"/>
    <property type="match status" value="1"/>
</dbReference>
<evidence type="ECO:0000313" key="6">
    <source>
        <dbReference type="EMBL" id="MDR5589828.1"/>
    </source>
</evidence>
<dbReference type="PANTHER" id="PTHR11358">
    <property type="entry name" value="ARGINASE/AGMATINASE"/>
    <property type="match status" value="1"/>
</dbReference>
<name>A0ABU1ENP3_9FLAO</name>
<dbReference type="PANTHER" id="PTHR11358:SF35">
    <property type="entry name" value="FORMIMIDOYLGLUTAMASE"/>
    <property type="match status" value="1"/>
</dbReference>
<dbReference type="SUPFAM" id="SSF52768">
    <property type="entry name" value="Arginase/deacetylase"/>
    <property type="match status" value="1"/>
</dbReference>
<protein>
    <submittedName>
        <fullName evidence="6">Formimidoylglutamase</fullName>
    </submittedName>
</protein>
<gene>
    <name evidence="6" type="ORF">RE431_04210</name>
</gene>
<evidence type="ECO:0000256" key="4">
    <source>
        <dbReference type="ARBA" id="ARBA00023211"/>
    </source>
</evidence>
<keyword evidence="4" id="KW-0464">Manganese</keyword>
<dbReference type="PROSITE" id="PS51409">
    <property type="entry name" value="ARGINASE_2"/>
    <property type="match status" value="1"/>
</dbReference>
<comment type="similarity">
    <text evidence="5">Belongs to the arginase family.</text>
</comment>
<dbReference type="EMBL" id="JAVJIU010000002">
    <property type="protein sequence ID" value="MDR5589828.1"/>
    <property type="molecule type" value="Genomic_DNA"/>
</dbReference>